<evidence type="ECO:0000313" key="3">
    <source>
        <dbReference type="Proteomes" id="UP000475385"/>
    </source>
</evidence>
<evidence type="ECO:0000256" key="1">
    <source>
        <dbReference type="SAM" id="SignalP"/>
    </source>
</evidence>
<dbReference type="EMBL" id="JAAIKB010000001">
    <property type="protein sequence ID" value="NGM19263.1"/>
    <property type="molecule type" value="Genomic_DNA"/>
</dbReference>
<protein>
    <recommendedName>
        <fullName evidence="4">Lipoprotein</fullName>
    </recommendedName>
</protein>
<gene>
    <name evidence="2" type="ORF">G3576_04495</name>
</gene>
<evidence type="ECO:0008006" key="4">
    <source>
        <dbReference type="Google" id="ProtNLM"/>
    </source>
</evidence>
<reference evidence="2 3" key="1">
    <citation type="submission" date="2020-03" db="EMBL/GenBank/DDBJ databases">
        <title>Roseomonas stagni sp. nov., isolated from pond water in Japan.</title>
        <authorList>
            <person name="Furuhata K."/>
            <person name="Miyamoto H."/>
            <person name="Goto K."/>
        </authorList>
    </citation>
    <scope>NUCLEOTIDE SEQUENCE [LARGE SCALE GENOMIC DNA]</scope>
    <source>
        <strain evidence="2 3">PeD5</strain>
    </source>
</reference>
<feature type="signal peptide" evidence="1">
    <location>
        <begin position="1"/>
        <end position="19"/>
    </location>
</feature>
<dbReference type="AlphaFoldDB" id="A0A6M1LG63"/>
<dbReference type="Proteomes" id="UP000475385">
    <property type="component" value="Unassembled WGS sequence"/>
</dbReference>
<accession>A0A6M1LG63</accession>
<organism evidence="2 3">
    <name type="scientific">Falsiroseomonas algicola</name>
    <dbReference type="NCBI Taxonomy" id="2716930"/>
    <lineage>
        <taxon>Bacteria</taxon>
        <taxon>Pseudomonadati</taxon>
        <taxon>Pseudomonadota</taxon>
        <taxon>Alphaproteobacteria</taxon>
        <taxon>Acetobacterales</taxon>
        <taxon>Roseomonadaceae</taxon>
        <taxon>Falsiroseomonas</taxon>
    </lineage>
</organism>
<keyword evidence="3" id="KW-1185">Reference proteome</keyword>
<sequence length="196" mass="20176">MLKRLLPLLMLAALLPACATITTGTSQNVSIITEPPGATCQLVRSGNVVAVVNPTPGTANVSKSGQDLAVNCTRSGSMPAVQTVSSQFQGMTAGNILLGGFIGLAVDAASGAMAQYPATVTVILPPQQFASLAERDSFFDARVAAVQRDFAERITQARSSCSASDPGCGPRIAAIEAERDAVLAQLATQRSTARLT</sequence>
<dbReference type="RefSeq" id="WP_164693097.1">
    <property type="nucleotide sequence ID" value="NZ_JAAIKB010000001.1"/>
</dbReference>
<feature type="chain" id="PRO_5026843743" description="Lipoprotein" evidence="1">
    <location>
        <begin position="20"/>
        <end position="196"/>
    </location>
</feature>
<comment type="caution">
    <text evidence="2">The sequence shown here is derived from an EMBL/GenBank/DDBJ whole genome shotgun (WGS) entry which is preliminary data.</text>
</comment>
<name>A0A6M1LG63_9PROT</name>
<proteinExistence type="predicted"/>
<evidence type="ECO:0000313" key="2">
    <source>
        <dbReference type="EMBL" id="NGM19263.1"/>
    </source>
</evidence>
<keyword evidence="1" id="KW-0732">Signal</keyword>